<proteinExistence type="predicted"/>
<sequence>MALSSCLSPHLGFLVIHSSLFPFTFLSYALFRRFLSSSSSTSSIIFHCLRVLHLSSLSFSLHHRMHLFCSHGS</sequence>
<dbReference type="Proteomes" id="UP000807306">
    <property type="component" value="Unassembled WGS sequence"/>
</dbReference>
<keyword evidence="1" id="KW-1133">Transmembrane helix</keyword>
<feature type="transmembrane region" description="Helical" evidence="1">
    <location>
        <begin position="12"/>
        <end position="31"/>
    </location>
</feature>
<dbReference type="AlphaFoldDB" id="A0A9P6EQU4"/>
<gene>
    <name evidence="2" type="ORF">CPB83DRAFT_539663</name>
</gene>
<keyword evidence="3" id="KW-1185">Reference proteome</keyword>
<evidence type="ECO:0000313" key="3">
    <source>
        <dbReference type="Proteomes" id="UP000807306"/>
    </source>
</evidence>
<name>A0A9P6EQU4_9AGAR</name>
<protein>
    <submittedName>
        <fullName evidence="2">Uncharacterized protein</fullName>
    </submittedName>
</protein>
<evidence type="ECO:0000313" key="2">
    <source>
        <dbReference type="EMBL" id="KAF9533260.1"/>
    </source>
</evidence>
<keyword evidence="1" id="KW-0812">Transmembrane</keyword>
<comment type="caution">
    <text evidence="2">The sequence shown here is derived from an EMBL/GenBank/DDBJ whole genome shotgun (WGS) entry which is preliminary data.</text>
</comment>
<evidence type="ECO:0000256" key="1">
    <source>
        <dbReference type="SAM" id="Phobius"/>
    </source>
</evidence>
<keyword evidence="1" id="KW-0472">Membrane</keyword>
<reference evidence="2" key="1">
    <citation type="submission" date="2020-11" db="EMBL/GenBank/DDBJ databases">
        <authorList>
            <consortium name="DOE Joint Genome Institute"/>
            <person name="Ahrendt S."/>
            <person name="Riley R."/>
            <person name="Andreopoulos W."/>
            <person name="Labutti K."/>
            <person name="Pangilinan J."/>
            <person name="Ruiz-Duenas F.J."/>
            <person name="Barrasa J.M."/>
            <person name="Sanchez-Garcia M."/>
            <person name="Camarero S."/>
            <person name="Miyauchi S."/>
            <person name="Serrano A."/>
            <person name="Linde D."/>
            <person name="Babiker R."/>
            <person name="Drula E."/>
            <person name="Ayuso-Fernandez I."/>
            <person name="Pacheco R."/>
            <person name="Padilla G."/>
            <person name="Ferreira P."/>
            <person name="Barriuso J."/>
            <person name="Kellner H."/>
            <person name="Castanera R."/>
            <person name="Alfaro M."/>
            <person name="Ramirez L."/>
            <person name="Pisabarro A.G."/>
            <person name="Kuo A."/>
            <person name="Tritt A."/>
            <person name="Lipzen A."/>
            <person name="He G."/>
            <person name="Yan M."/>
            <person name="Ng V."/>
            <person name="Cullen D."/>
            <person name="Martin F."/>
            <person name="Rosso M.-N."/>
            <person name="Henrissat B."/>
            <person name="Hibbett D."/>
            <person name="Martinez A.T."/>
            <person name="Grigoriev I.V."/>
        </authorList>
    </citation>
    <scope>NUCLEOTIDE SEQUENCE</scope>
    <source>
        <strain evidence="2">CBS 506.95</strain>
    </source>
</reference>
<organism evidence="2 3">
    <name type="scientific">Crepidotus variabilis</name>
    <dbReference type="NCBI Taxonomy" id="179855"/>
    <lineage>
        <taxon>Eukaryota</taxon>
        <taxon>Fungi</taxon>
        <taxon>Dikarya</taxon>
        <taxon>Basidiomycota</taxon>
        <taxon>Agaricomycotina</taxon>
        <taxon>Agaricomycetes</taxon>
        <taxon>Agaricomycetidae</taxon>
        <taxon>Agaricales</taxon>
        <taxon>Agaricineae</taxon>
        <taxon>Crepidotaceae</taxon>
        <taxon>Crepidotus</taxon>
    </lineage>
</organism>
<accession>A0A9P6EQU4</accession>
<dbReference type="EMBL" id="MU157829">
    <property type="protein sequence ID" value="KAF9533260.1"/>
    <property type="molecule type" value="Genomic_DNA"/>
</dbReference>